<dbReference type="VEuPathDB" id="TrichDB:TVAGG3_0978640"/>
<keyword evidence="4" id="KW-1185">Reference proteome</keyword>
<dbReference type="PANTHER" id="PTHR13430:SF4">
    <property type="entry name" value="AUTOPHAGY-RELATED PROTEIN 13"/>
    <property type="match status" value="1"/>
</dbReference>
<evidence type="ECO:0000259" key="2">
    <source>
        <dbReference type="Pfam" id="PF10033"/>
    </source>
</evidence>
<evidence type="ECO:0000256" key="1">
    <source>
        <dbReference type="ARBA" id="ARBA00023006"/>
    </source>
</evidence>
<gene>
    <name evidence="3" type="ORF">TVAG_150520</name>
</gene>
<feature type="domain" description="Autophagy-related protein 13 N-terminal" evidence="2">
    <location>
        <begin position="41"/>
        <end position="152"/>
    </location>
</feature>
<dbReference type="GO" id="GO:0000045">
    <property type="term" value="P:autophagosome assembly"/>
    <property type="evidence" value="ECO:0007669"/>
    <property type="project" value="InterPro"/>
</dbReference>
<dbReference type="RefSeq" id="XP_001329124.1">
    <property type="nucleotide sequence ID" value="XM_001329089.1"/>
</dbReference>
<dbReference type="InParanoid" id="A2DRV4"/>
<organism evidence="3 4">
    <name type="scientific">Trichomonas vaginalis (strain ATCC PRA-98 / G3)</name>
    <dbReference type="NCBI Taxonomy" id="412133"/>
    <lineage>
        <taxon>Eukaryota</taxon>
        <taxon>Metamonada</taxon>
        <taxon>Parabasalia</taxon>
        <taxon>Trichomonadida</taxon>
        <taxon>Trichomonadidae</taxon>
        <taxon>Trichomonas</taxon>
    </lineage>
</organism>
<dbReference type="InterPro" id="IPR036570">
    <property type="entry name" value="HORMA_dom_sf"/>
</dbReference>
<dbReference type="GO" id="GO:1990316">
    <property type="term" value="C:Atg1/ULK1 kinase complex"/>
    <property type="evidence" value="ECO:0007669"/>
    <property type="project" value="InterPro"/>
</dbReference>
<dbReference type="VEuPathDB" id="TrichDB:TVAG_150520"/>
<evidence type="ECO:0000313" key="3">
    <source>
        <dbReference type="EMBL" id="EAY16901.1"/>
    </source>
</evidence>
<dbReference type="EMBL" id="DS113237">
    <property type="protein sequence ID" value="EAY16901.1"/>
    <property type="molecule type" value="Genomic_DNA"/>
</dbReference>
<dbReference type="InterPro" id="IPR040182">
    <property type="entry name" value="ATG13"/>
</dbReference>
<dbReference type="Pfam" id="PF10033">
    <property type="entry name" value="ATG13"/>
    <property type="match status" value="1"/>
</dbReference>
<dbReference type="InterPro" id="IPR018731">
    <property type="entry name" value="Atg13_N"/>
</dbReference>
<dbReference type="Gene3D" id="3.30.900.10">
    <property type="entry name" value="HORMA domain"/>
    <property type="match status" value="1"/>
</dbReference>
<evidence type="ECO:0000313" key="4">
    <source>
        <dbReference type="Proteomes" id="UP000001542"/>
    </source>
</evidence>
<dbReference type="KEGG" id="tva:4774913"/>
<reference evidence="3" key="1">
    <citation type="submission" date="2006-10" db="EMBL/GenBank/DDBJ databases">
        <authorList>
            <person name="Amadeo P."/>
            <person name="Zhao Q."/>
            <person name="Wortman J."/>
            <person name="Fraser-Liggett C."/>
            <person name="Carlton J."/>
        </authorList>
    </citation>
    <scope>NUCLEOTIDE SEQUENCE</scope>
    <source>
        <strain evidence="3">G3</strain>
    </source>
</reference>
<name>A2DRV4_TRIV3</name>
<accession>A2DRV4</accession>
<protein>
    <recommendedName>
        <fullName evidence="2">Autophagy-related protein 13 N-terminal domain-containing protein</fullName>
    </recommendedName>
</protein>
<reference evidence="3" key="2">
    <citation type="journal article" date="2007" name="Science">
        <title>Draft genome sequence of the sexually transmitted pathogen Trichomonas vaginalis.</title>
        <authorList>
            <person name="Carlton J.M."/>
            <person name="Hirt R.P."/>
            <person name="Silva J.C."/>
            <person name="Delcher A.L."/>
            <person name="Schatz M."/>
            <person name="Zhao Q."/>
            <person name="Wortman J.R."/>
            <person name="Bidwell S.L."/>
            <person name="Alsmark U.C.M."/>
            <person name="Besteiro S."/>
            <person name="Sicheritz-Ponten T."/>
            <person name="Noel C.J."/>
            <person name="Dacks J.B."/>
            <person name="Foster P.G."/>
            <person name="Simillion C."/>
            <person name="Van de Peer Y."/>
            <person name="Miranda-Saavedra D."/>
            <person name="Barton G.J."/>
            <person name="Westrop G.D."/>
            <person name="Mueller S."/>
            <person name="Dessi D."/>
            <person name="Fiori P.L."/>
            <person name="Ren Q."/>
            <person name="Paulsen I."/>
            <person name="Zhang H."/>
            <person name="Bastida-Corcuera F.D."/>
            <person name="Simoes-Barbosa A."/>
            <person name="Brown M.T."/>
            <person name="Hayes R.D."/>
            <person name="Mukherjee M."/>
            <person name="Okumura C.Y."/>
            <person name="Schneider R."/>
            <person name="Smith A.J."/>
            <person name="Vanacova S."/>
            <person name="Villalvazo M."/>
            <person name="Haas B.J."/>
            <person name="Pertea M."/>
            <person name="Feldblyum T.V."/>
            <person name="Utterback T.R."/>
            <person name="Shu C.L."/>
            <person name="Osoegawa K."/>
            <person name="de Jong P.J."/>
            <person name="Hrdy I."/>
            <person name="Horvathova L."/>
            <person name="Zubacova Z."/>
            <person name="Dolezal P."/>
            <person name="Malik S.B."/>
            <person name="Logsdon J.M. Jr."/>
            <person name="Henze K."/>
            <person name="Gupta A."/>
            <person name="Wang C.C."/>
            <person name="Dunne R.L."/>
            <person name="Upcroft J.A."/>
            <person name="Upcroft P."/>
            <person name="White O."/>
            <person name="Salzberg S.L."/>
            <person name="Tang P."/>
            <person name="Chiu C.-H."/>
            <person name="Lee Y.-S."/>
            <person name="Embley T.M."/>
            <person name="Coombs G.H."/>
            <person name="Mottram J.C."/>
            <person name="Tachezy J."/>
            <person name="Fraser-Liggett C.M."/>
            <person name="Johnson P.J."/>
        </authorList>
    </citation>
    <scope>NUCLEOTIDE SEQUENCE [LARGE SCALE GENOMIC DNA]</scope>
    <source>
        <strain evidence="3">G3</strain>
    </source>
</reference>
<dbReference type="Proteomes" id="UP000001542">
    <property type="component" value="Unassembled WGS sequence"/>
</dbReference>
<proteinExistence type="predicted"/>
<sequence length="263" mass="29963">MDDKQEWIHIKLPKVQSIIRKVSSKHSHGWIRIDVILDNPNEVIERWYIINTPSPAKSSPSATDESKILIYHKIQTLLRSLYSILNLLPAKTLDLTLSRFTKRPRNISLSLTPLSDFPVDEPPIECPLTYNFPEIQTPYGSLLIRCVYMSKVDLLIPNLKKPLSASGSYSSQIISPRIVPEKSKDFLSDSCAHLDSIEKSISKSREDLAQSFNQTPVDISEFAKIVESTNFDDKTDDVQEIQERYKFIKVEVDSILSEWSVSG</sequence>
<keyword evidence="1" id="KW-0072">Autophagy</keyword>
<dbReference type="AlphaFoldDB" id="A2DRV4"/>
<dbReference type="PANTHER" id="PTHR13430">
    <property type="match status" value="1"/>
</dbReference>